<dbReference type="Pfam" id="PF00702">
    <property type="entry name" value="Hydrolase"/>
    <property type="match status" value="1"/>
</dbReference>
<keyword evidence="5" id="KW-1185">Reference proteome</keyword>
<dbReference type="Gene3D" id="3.40.50.1000">
    <property type="entry name" value="HAD superfamily/HAD-like"/>
    <property type="match status" value="1"/>
</dbReference>
<dbReference type="PANTHER" id="PTHR46470">
    <property type="entry name" value="N-ACYLNEURAMINATE-9-PHOSPHATASE"/>
    <property type="match status" value="1"/>
</dbReference>
<dbReference type="Gene3D" id="1.10.150.240">
    <property type="entry name" value="Putative phosphatase, domain 2"/>
    <property type="match status" value="1"/>
</dbReference>
<keyword evidence="3" id="KW-0460">Magnesium</keyword>
<dbReference type="SFLD" id="SFLDS00003">
    <property type="entry name" value="Haloacid_Dehalogenase"/>
    <property type="match status" value="1"/>
</dbReference>
<dbReference type="InterPro" id="IPR023214">
    <property type="entry name" value="HAD_sf"/>
</dbReference>
<dbReference type="AlphaFoldDB" id="A0A166ZH28"/>
<dbReference type="GO" id="GO:0046872">
    <property type="term" value="F:metal ion binding"/>
    <property type="evidence" value="ECO:0007669"/>
    <property type="project" value="UniProtKB-KW"/>
</dbReference>
<dbReference type="SFLD" id="SFLDG01129">
    <property type="entry name" value="C1.5:_HAD__Beta-PGM__Phosphata"/>
    <property type="match status" value="1"/>
</dbReference>
<proteinExistence type="predicted"/>
<keyword evidence="1" id="KW-0479">Metal-binding</keyword>
<evidence type="ECO:0000256" key="2">
    <source>
        <dbReference type="ARBA" id="ARBA00022801"/>
    </source>
</evidence>
<dbReference type="CDD" id="cd01427">
    <property type="entry name" value="HAD_like"/>
    <property type="match status" value="1"/>
</dbReference>
<dbReference type="Proteomes" id="UP000076584">
    <property type="component" value="Unassembled WGS sequence"/>
</dbReference>
<organism evidence="4 5">
    <name type="scientific">Colletotrichum incanum</name>
    <name type="common">Soybean anthracnose fungus</name>
    <dbReference type="NCBI Taxonomy" id="1573173"/>
    <lineage>
        <taxon>Eukaryota</taxon>
        <taxon>Fungi</taxon>
        <taxon>Dikarya</taxon>
        <taxon>Ascomycota</taxon>
        <taxon>Pezizomycotina</taxon>
        <taxon>Sordariomycetes</taxon>
        <taxon>Hypocreomycetidae</taxon>
        <taxon>Glomerellales</taxon>
        <taxon>Glomerellaceae</taxon>
        <taxon>Colletotrichum</taxon>
        <taxon>Colletotrichum spaethianum species complex</taxon>
    </lineage>
</organism>
<evidence type="ECO:0000256" key="3">
    <source>
        <dbReference type="ARBA" id="ARBA00022842"/>
    </source>
</evidence>
<dbReference type="GO" id="GO:0016791">
    <property type="term" value="F:phosphatase activity"/>
    <property type="evidence" value="ECO:0007669"/>
    <property type="project" value="TreeGrafter"/>
</dbReference>
<gene>
    <name evidence="4" type="ORF">CI238_07038</name>
</gene>
<dbReference type="InterPro" id="IPR023198">
    <property type="entry name" value="PGP-like_dom2"/>
</dbReference>
<dbReference type="PANTHER" id="PTHR46470:SF2">
    <property type="entry name" value="GLYCERALDEHYDE 3-PHOSPHATE PHOSPHATASE"/>
    <property type="match status" value="1"/>
</dbReference>
<accession>A0A166ZH28</accession>
<evidence type="ECO:0000313" key="5">
    <source>
        <dbReference type="Proteomes" id="UP000076584"/>
    </source>
</evidence>
<dbReference type="EMBL" id="LFIW01002194">
    <property type="protein sequence ID" value="KZL78903.1"/>
    <property type="molecule type" value="Genomic_DNA"/>
</dbReference>
<evidence type="ECO:0000256" key="1">
    <source>
        <dbReference type="ARBA" id="ARBA00022723"/>
    </source>
</evidence>
<protein>
    <submittedName>
        <fullName evidence="4">Had-superfamily subfamily variant 1</fullName>
    </submittedName>
</protein>
<sequence length="243" mass="27365">MDESEDNNLKAVLAEKSWFGFDLDDTLHGFRHASTAAIGKTLEVISQRHRTPWISLEEEYTKILREKTAGAFSEGKTSFEYRRERFASLLERFSLPHDIAFLDELLDVYETTLNQSLQLKDGVASLFETLKEAGKKIVVITEGPQDAQERTVQNLGVADHIDFLATTNYFGVSKIDGLFPKVLSHLGISAADMVYVGDSELRDMRPAMAEGIFCIHFNEAAKTSWASQPPRIRSLRDLEHALI</sequence>
<comment type="caution">
    <text evidence="4">The sequence shown here is derived from an EMBL/GenBank/DDBJ whole genome shotgun (WGS) entry which is preliminary data.</text>
</comment>
<dbReference type="STRING" id="1573173.A0A166ZH28"/>
<dbReference type="InterPro" id="IPR051400">
    <property type="entry name" value="HAD-like_hydrolase"/>
</dbReference>
<keyword evidence="2" id="KW-0378">Hydrolase</keyword>
<name>A0A166ZH28_COLIC</name>
<reference evidence="4 5" key="1">
    <citation type="submission" date="2015-06" db="EMBL/GenBank/DDBJ databases">
        <title>Survival trade-offs in plant roots during colonization by closely related pathogenic and mutualistic fungi.</title>
        <authorList>
            <person name="Hacquard S."/>
            <person name="Kracher B."/>
            <person name="Hiruma K."/>
            <person name="Weinman A."/>
            <person name="Muench P."/>
            <person name="Garrido Oter R."/>
            <person name="Ver Loren van Themaat E."/>
            <person name="Dallerey J.-F."/>
            <person name="Damm U."/>
            <person name="Henrissat B."/>
            <person name="Lespinet O."/>
            <person name="Thon M."/>
            <person name="Kemen E."/>
            <person name="McHardy A.C."/>
            <person name="Schulze-Lefert P."/>
            <person name="O'Connell R.J."/>
        </authorList>
    </citation>
    <scope>NUCLEOTIDE SEQUENCE [LARGE SCALE GENOMIC DNA]</scope>
    <source>
        <strain evidence="4 5">MAFF 238704</strain>
    </source>
</reference>
<dbReference type="SUPFAM" id="SSF56784">
    <property type="entry name" value="HAD-like"/>
    <property type="match status" value="1"/>
</dbReference>
<dbReference type="InterPro" id="IPR036412">
    <property type="entry name" value="HAD-like_sf"/>
</dbReference>
<evidence type="ECO:0000313" key="4">
    <source>
        <dbReference type="EMBL" id="KZL78903.1"/>
    </source>
</evidence>